<evidence type="ECO:0000256" key="1">
    <source>
        <dbReference type="ARBA" id="ARBA00009986"/>
    </source>
</evidence>
<keyword evidence="2 4" id="KW-0560">Oxidoreductase</keyword>
<feature type="active site" evidence="3">
    <location>
        <position position="263"/>
    </location>
</feature>
<proteinExistence type="inferred from homology"/>
<dbReference type="GO" id="GO:0016620">
    <property type="term" value="F:oxidoreductase activity, acting on the aldehyde or oxo group of donors, NAD or NADP as acceptor"/>
    <property type="evidence" value="ECO:0007669"/>
    <property type="project" value="InterPro"/>
</dbReference>
<dbReference type="InterPro" id="IPR015590">
    <property type="entry name" value="Aldehyde_DH_dom"/>
</dbReference>
<dbReference type="InterPro" id="IPR016163">
    <property type="entry name" value="Ald_DH_C"/>
</dbReference>
<keyword evidence="7" id="KW-1185">Reference proteome</keyword>
<comment type="similarity">
    <text evidence="1 4">Belongs to the aldehyde dehydrogenase family.</text>
</comment>
<evidence type="ECO:0000313" key="7">
    <source>
        <dbReference type="Proteomes" id="UP000230161"/>
    </source>
</evidence>
<dbReference type="InterPro" id="IPR029510">
    <property type="entry name" value="Ald_DH_CS_GLU"/>
</dbReference>
<gene>
    <name evidence="6" type="ORF">CLV54_3249</name>
</gene>
<dbReference type="InterPro" id="IPR016162">
    <property type="entry name" value="Ald_DH_N"/>
</dbReference>
<dbReference type="RefSeq" id="WP_100346012.1">
    <property type="nucleotide sequence ID" value="NZ_PGFB01000006.1"/>
</dbReference>
<dbReference type="FunFam" id="3.40.605.10:FF:000007">
    <property type="entry name" value="NAD/NADP-dependent betaine aldehyde dehydrogenase"/>
    <property type="match status" value="1"/>
</dbReference>
<protein>
    <submittedName>
        <fullName evidence="6">Betaine-aldehyde dehydrogenase/2-formylbenzoate dehydrogenase</fullName>
    </submittedName>
</protein>
<dbReference type="Gene3D" id="3.40.309.10">
    <property type="entry name" value="Aldehyde Dehydrogenase, Chain A, domain 2"/>
    <property type="match status" value="1"/>
</dbReference>
<dbReference type="Proteomes" id="UP000230161">
    <property type="component" value="Unassembled WGS sequence"/>
</dbReference>
<dbReference type="InterPro" id="IPR016161">
    <property type="entry name" value="Ald_DH/histidinol_DH"/>
</dbReference>
<organism evidence="6 7">
    <name type="scientific">Compostimonas suwonensis</name>
    <dbReference type="NCBI Taxonomy" id="1048394"/>
    <lineage>
        <taxon>Bacteria</taxon>
        <taxon>Bacillati</taxon>
        <taxon>Actinomycetota</taxon>
        <taxon>Actinomycetes</taxon>
        <taxon>Micrococcales</taxon>
        <taxon>Microbacteriaceae</taxon>
        <taxon>Compostimonas</taxon>
    </lineage>
</organism>
<name>A0A2M9BBP0_9MICO</name>
<evidence type="ECO:0000256" key="2">
    <source>
        <dbReference type="ARBA" id="ARBA00023002"/>
    </source>
</evidence>
<dbReference type="PANTHER" id="PTHR11699">
    <property type="entry name" value="ALDEHYDE DEHYDROGENASE-RELATED"/>
    <property type="match status" value="1"/>
</dbReference>
<feature type="domain" description="Aldehyde dehydrogenase" evidence="5">
    <location>
        <begin position="35"/>
        <end position="489"/>
    </location>
</feature>
<dbReference type="SUPFAM" id="SSF53720">
    <property type="entry name" value="ALDH-like"/>
    <property type="match status" value="1"/>
</dbReference>
<dbReference type="AlphaFoldDB" id="A0A2M9BBP0"/>
<accession>A0A2M9BBP0</accession>
<evidence type="ECO:0000256" key="4">
    <source>
        <dbReference type="RuleBase" id="RU003345"/>
    </source>
</evidence>
<comment type="caution">
    <text evidence="6">The sequence shown here is derived from an EMBL/GenBank/DDBJ whole genome shotgun (WGS) entry which is preliminary data.</text>
</comment>
<evidence type="ECO:0000313" key="6">
    <source>
        <dbReference type="EMBL" id="PJJ55359.1"/>
    </source>
</evidence>
<evidence type="ECO:0000259" key="5">
    <source>
        <dbReference type="Pfam" id="PF00171"/>
    </source>
</evidence>
<dbReference type="Pfam" id="PF00171">
    <property type="entry name" value="Aldedh"/>
    <property type="match status" value="1"/>
</dbReference>
<dbReference type="Gene3D" id="3.40.605.10">
    <property type="entry name" value="Aldehyde Dehydrogenase, Chain A, domain 1"/>
    <property type="match status" value="1"/>
</dbReference>
<reference evidence="6 7" key="1">
    <citation type="submission" date="2017-11" db="EMBL/GenBank/DDBJ databases">
        <title>Genomic Encyclopedia of Archaeal and Bacterial Type Strains, Phase II (KMG-II): From Individual Species to Whole Genera.</title>
        <authorList>
            <person name="Goeker M."/>
        </authorList>
    </citation>
    <scope>NUCLEOTIDE SEQUENCE [LARGE SCALE GENOMIC DNA]</scope>
    <source>
        <strain evidence="6 7">DSM 25625</strain>
    </source>
</reference>
<dbReference type="EMBL" id="PGFB01000006">
    <property type="protein sequence ID" value="PJJ55359.1"/>
    <property type="molecule type" value="Genomic_DNA"/>
</dbReference>
<evidence type="ECO:0000256" key="3">
    <source>
        <dbReference type="PROSITE-ProRule" id="PRU10007"/>
    </source>
</evidence>
<dbReference type="PROSITE" id="PS00687">
    <property type="entry name" value="ALDEHYDE_DEHYDR_GLU"/>
    <property type="match status" value="1"/>
</dbReference>
<sequence length="493" mass="53261">MNVIEAAQAGDLEWARTHDWKLLIGGELRDAAGGATYENESPLTRSTFCSVPDAQTSDVDDAVAAAKDAYRVWREVPVRERGAIVRDIGRVLREHREELAVLDAIDVGNTVSSMLGDADMGIGSLEYMADHAMSLGGEVIPAGSTHFNYTRYEPYGVTARIVAFNHPTLYATMKIAAPLVAGNALIFKPSDASPLTALWVGELIKDLLPKGLFSVVVSKGIETSRAIVRHPDIRRIGFIGSPATGMSIQRDAAEVAVKNISLELGGKNAVIVYPDMDLDVAADIVVRGMNFSGWQSQSCGSTTRLFAHDDIADELVAKVAAKVAELRIGSPFDPETAMGSMATRAQFDKALGYIEIATSEGATLVAGGTAVDDESGYFVRPTIFDHVSPTSRLATEEVFGPVLAAIRWHDEEEMIDQVNSLRYGLTGSVCSSDFWKAQRMVHRIESGHVWINDASTHFIGVPFGGFKDSGVGREESVEELLSYAQLKAVNVRL</sequence>
<dbReference type="OrthoDB" id="6882680at2"/>